<dbReference type="InterPro" id="IPR001387">
    <property type="entry name" value="Cro/C1-type_HTH"/>
</dbReference>
<reference evidence="2" key="1">
    <citation type="journal article" date="2014" name="Int. J. Syst. Evol. Microbiol.">
        <title>Complete genome sequence of Corynebacterium casei LMG S-19264T (=DSM 44701T), isolated from a smear-ripened cheese.</title>
        <authorList>
            <consortium name="US DOE Joint Genome Institute (JGI-PGF)"/>
            <person name="Walter F."/>
            <person name="Albersmeier A."/>
            <person name="Kalinowski J."/>
            <person name="Ruckert C."/>
        </authorList>
    </citation>
    <scope>NUCLEOTIDE SEQUENCE</scope>
    <source>
        <strain evidence="2">CGMCC 4.5737</strain>
    </source>
</reference>
<gene>
    <name evidence="2" type="ORF">GCM10012275_40100</name>
</gene>
<proteinExistence type="predicted"/>
<dbReference type="CDD" id="cd00093">
    <property type="entry name" value="HTH_XRE"/>
    <property type="match status" value="1"/>
</dbReference>
<dbReference type="PROSITE" id="PS50943">
    <property type="entry name" value="HTH_CROC1"/>
    <property type="match status" value="1"/>
</dbReference>
<evidence type="ECO:0000259" key="1">
    <source>
        <dbReference type="PROSITE" id="PS50943"/>
    </source>
</evidence>
<comment type="caution">
    <text evidence="2">The sequence shown here is derived from an EMBL/GenBank/DDBJ whole genome shotgun (WGS) entry which is preliminary data.</text>
</comment>
<dbReference type="SUPFAM" id="SSF47413">
    <property type="entry name" value="lambda repressor-like DNA-binding domains"/>
    <property type="match status" value="1"/>
</dbReference>
<evidence type="ECO:0000313" key="2">
    <source>
        <dbReference type="EMBL" id="GGM65513.1"/>
    </source>
</evidence>
<sequence length="290" mass="32474">MAHGRPTVERRQLGLVLRRLRDERRVTQQQAADAIGRTPGRISHIEAGRGSLSPEELSTLLGLYEVADSERETLLMLGAVSRKRRRVGRAYADQLPESYRRLADFQADATSISFYENGLIPGLIQSTSYLEAVIRGGEGIWWERSSAETQRRISFRLEQQRRVLQALPRKQLHFVFTEDALHNVFGSPMVMQGQMIHLIQLMENNEGLILQIVPTGSLDNPALSGGFLLLDFEAAPSIGFASVLAGPAIYFDQTEDVEPMKRVFHRVTELALSPADSKSLLVKILEEGPR</sequence>
<dbReference type="AlphaFoldDB" id="A0A8J3CAK3"/>
<dbReference type="Pfam" id="PF13560">
    <property type="entry name" value="HTH_31"/>
    <property type="match status" value="1"/>
</dbReference>
<dbReference type="RefSeq" id="WP_189059902.1">
    <property type="nucleotide sequence ID" value="NZ_BMMK01000019.1"/>
</dbReference>
<name>A0A8J3CAK3_9PSEU</name>
<feature type="domain" description="HTH cro/C1-type" evidence="1">
    <location>
        <begin position="17"/>
        <end position="71"/>
    </location>
</feature>
<dbReference type="InterPro" id="IPR043917">
    <property type="entry name" value="DUF5753"/>
</dbReference>
<reference evidence="2" key="2">
    <citation type="submission" date="2020-09" db="EMBL/GenBank/DDBJ databases">
        <authorList>
            <person name="Sun Q."/>
            <person name="Zhou Y."/>
        </authorList>
    </citation>
    <scope>NUCLEOTIDE SEQUENCE</scope>
    <source>
        <strain evidence="2">CGMCC 4.5737</strain>
    </source>
</reference>
<keyword evidence="3" id="KW-1185">Reference proteome</keyword>
<dbReference type="SMART" id="SM00530">
    <property type="entry name" value="HTH_XRE"/>
    <property type="match status" value="1"/>
</dbReference>
<dbReference type="Pfam" id="PF19054">
    <property type="entry name" value="DUF5753"/>
    <property type="match status" value="1"/>
</dbReference>
<organism evidence="2 3">
    <name type="scientific">Longimycelium tulufanense</name>
    <dbReference type="NCBI Taxonomy" id="907463"/>
    <lineage>
        <taxon>Bacteria</taxon>
        <taxon>Bacillati</taxon>
        <taxon>Actinomycetota</taxon>
        <taxon>Actinomycetes</taxon>
        <taxon>Pseudonocardiales</taxon>
        <taxon>Pseudonocardiaceae</taxon>
        <taxon>Longimycelium</taxon>
    </lineage>
</organism>
<dbReference type="Gene3D" id="1.10.260.40">
    <property type="entry name" value="lambda repressor-like DNA-binding domains"/>
    <property type="match status" value="1"/>
</dbReference>
<protein>
    <submittedName>
        <fullName evidence="2">Transcriptional regulator</fullName>
    </submittedName>
</protein>
<dbReference type="Proteomes" id="UP000637578">
    <property type="component" value="Unassembled WGS sequence"/>
</dbReference>
<accession>A0A8J3CAK3</accession>
<evidence type="ECO:0000313" key="3">
    <source>
        <dbReference type="Proteomes" id="UP000637578"/>
    </source>
</evidence>
<dbReference type="GO" id="GO:0003677">
    <property type="term" value="F:DNA binding"/>
    <property type="evidence" value="ECO:0007669"/>
    <property type="project" value="InterPro"/>
</dbReference>
<dbReference type="InterPro" id="IPR010982">
    <property type="entry name" value="Lambda_DNA-bd_dom_sf"/>
</dbReference>
<dbReference type="EMBL" id="BMMK01000019">
    <property type="protein sequence ID" value="GGM65513.1"/>
    <property type="molecule type" value="Genomic_DNA"/>
</dbReference>